<evidence type="ECO:0008006" key="3">
    <source>
        <dbReference type="Google" id="ProtNLM"/>
    </source>
</evidence>
<protein>
    <recommendedName>
        <fullName evidence="3">Translation elongation factor-like protein</fullName>
    </recommendedName>
</protein>
<gene>
    <name evidence="1" type="ORF">AUJ59_00505</name>
</gene>
<name>A0A1J4RSM0_9BACT</name>
<dbReference type="AlphaFoldDB" id="A0A1J4RSM0"/>
<comment type="caution">
    <text evidence="1">The sequence shown here is derived from an EMBL/GenBank/DDBJ whole genome shotgun (WGS) entry which is preliminary data.</text>
</comment>
<evidence type="ECO:0000313" key="1">
    <source>
        <dbReference type="EMBL" id="OIN89887.1"/>
    </source>
</evidence>
<dbReference type="InterPro" id="IPR009000">
    <property type="entry name" value="Transl_B-barrel_sf"/>
</dbReference>
<dbReference type="SUPFAM" id="SSF50447">
    <property type="entry name" value="Translation proteins"/>
    <property type="match status" value="1"/>
</dbReference>
<sequence>MADKKADKKIGEVVHFFDKILVAIVKLTAPLKAGTEVKFKHGDNEFTQTIDSMEIEHKPISAAKKGDEIGVKIKQAVKEKTEVYLV</sequence>
<accession>A0A1J4RSM0</accession>
<dbReference type="Proteomes" id="UP000183144">
    <property type="component" value="Unassembled WGS sequence"/>
</dbReference>
<dbReference type="EMBL" id="MNUI01000011">
    <property type="protein sequence ID" value="OIN89887.1"/>
    <property type="molecule type" value="Genomic_DNA"/>
</dbReference>
<evidence type="ECO:0000313" key="2">
    <source>
        <dbReference type="Proteomes" id="UP000183144"/>
    </source>
</evidence>
<proteinExistence type="predicted"/>
<reference evidence="1 2" key="1">
    <citation type="journal article" date="2016" name="Environ. Microbiol.">
        <title>Genomic resolution of a cold subsurface aquifer community provides metabolic insights for novel microbes adapted to high CO concentrations.</title>
        <authorList>
            <person name="Probst A.J."/>
            <person name="Castelle C.J."/>
            <person name="Singh A."/>
            <person name="Brown C.T."/>
            <person name="Anantharaman K."/>
            <person name="Sharon I."/>
            <person name="Hug L.A."/>
            <person name="Burstein D."/>
            <person name="Emerson J.B."/>
            <person name="Thomas B.C."/>
            <person name="Banfield J.F."/>
        </authorList>
    </citation>
    <scope>NUCLEOTIDE SEQUENCE [LARGE SCALE GENOMIC DNA]</scope>
    <source>
        <strain evidence="1">CG1_02_47_37</strain>
    </source>
</reference>
<dbReference type="Gene3D" id="2.40.30.10">
    <property type="entry name" value="Translation factors"/>
    <property type="match status" value="1"/>
</dbReference>
<organism evidence="1 2">
    <name type="scientific">Candidatus Beckwithbacteria bacterium CG1_02_47_37</name>
    <dbReference type="NCBI Taxonomy" id="1805034"/>
    <lineage>
        <taxon>Bacteria</taxon>
        <taxon>Candidatus Beckwithiibacteriota</taxon>
    </lineage>
</organism>